<proteinExistence type="predicted"/>
<dbReference type="EMBL" id="JAUEPR010000001">
    <property type="protein sequence ID" value="KAK0491170.1"/>
    <property type="molecule type" value="Genomic_DNA"/>
</dbReference>
<dbReference type="InterPro" id="IPR036291">
    <property type="entry name" value="NAD(P)-bd_dom_sf"/>
</dbReference>
<dbReference type="AlphaFoldDB" id="A0AA39PV68"/>
<sequence length="180" mass="19303">MHLKSDIPIVDVGTRTQNPVRTMIMFPGLIYGSGEGIQKTTAPIRYVIDLYTQIGRAGTWGPGANVVSNGHVKDCASACLTVLKAALDGKAQEGAEGRLESLFKCSNFVGSDQPMVSMHGWASAWMFDKGLVTMGGSKPMPPAVAFRRLLYPKVKRPYTLGWEPAESRKVVGDGIASCGT</sequence>
<dbReference type="Gene3D" id="3.40.50.720">
    <property type="entry name" value="NAD(P)-binding Rossmann-like Domain"/>
    <property type="match status" value="1"/>
</dbReference>
<gene>
    <name evidence="1" type="ORF">IW261DRAFT_1556323</name>
</gene>
<dbReference type="SUPFAM" id="SSF51735">
    <property type="entry name" value="NAD(P)-binding Rossmann-fold domains"/>
    <property type="match status" value="1"/>
</dbReference>
<comment type="caution">
    <text evidence="1">The sequence shown here is derived from an EMBL/GenBank/DDBJ whole genome shotgun (WGS) entry which is preliminary data.</text>
</comment>
<keyword evidence="2" id="KW-1185">Reference proteome</keyword>
<dbReference type="Proteomes" id="UP001175227">
    <property type="component" value="Unassembled WGS sequence"/>
</dbReference>
<evidence type="ECO:0000313" key="1">
    <source>
        <dbReference type="EMBL" id="KAK0491170.1"/>
    </source>
</evidence>
<protein>
    <submittedName>
        <fullName evidence="1">Uncharacterized protein</fullName>
    </submittedName>
</protein>
<reference evidence="1" key="1">
    <citation type="submission" date="2023-06" db="EMBL/GenBank/DDBJ databases">
        <authorList>
            <consortium name="Lawrence Berkeley National Laboratory"/>
            <person name="Ahrendt S."/>
            <person name="Sahu N."/>
            <person name="Indic B."/>
            <person name="Wong-Bajracharya J."/>
            <person name="Merenyi Z."/>
            <person name="Ke H.-M."/>
            <person name="Monk M."/>
            <person name="Kocsube S."/>
            <person name="Drula E."/>
            <person name="Lipzen A."/>
            <person name="Balint B."/>
            <person name="Henrissat B."/>
            <person name="Andreopoulos B."/>
            <person name="Martin F.M."/>
            <person name="Harder C.B."/>
            <person name="Rigling D."/>
            <person name="Ford K.L."/>
            <person name="Foster G.D."/>
            <person name="Pangilinan J."/>
            <person name="Papanicolaou A."/>
            <person name="Barry K."/>
            <person name="LaButti K."/>
            <person name="Viragh M."/>
            <person name="Koriabine M."/>
            <person name="Yan M."/>
            <person name="Riley R."/>
            <person name="Champramary S."/>
            <person name="Plett K.L."/>
            <person name="Tsai I.J."/>
            <person name="Slot J."/>
            <person name="Sipos G."/>
            <person name="Plett J."/>
            <person name="Nagy L.G."/>
            <person name="Grigoriev I.V."/>
        </authorList>
    </citation>
    <scope>NUCLEOTIDE SEQUENCE</scope>
    <source>
        <strain evidence="1">ICMP 16352</strain>
    </source>
</reference>
<accession>A0AA39PV68</accession>
<organism evidence="1 2">
    <name type="scientific">Armillaria novae-zelandiae</name>
    <dbReference type="NCBI Taxonomy" id="153914"/>
    <lineage>
        <taxon>Eukaryota</taxon>
        <taxon>Fungi</taxon>
        <taxon>Dikarya</taxon>
        <taxon>Basidiomycota</taxon>
        <taxon>Agaricomycotina</taxon>
        <taxon>Agaricomycetes</taxon>
        <taxon>Agaricomycetidae</taxon>
        <taxon>Agaricales</taxon>
        <taxon>Marasmiineae</taxon>
        <taxon>Physalacriaceae</taxon>
        <taxon>Armillaria</taxon>
    </lineage>
</organism>
<name>A0AA39PV68_9AGAR</name>
<evidence type="ECO:0000313" key="2">
    <source>
        <dbReference type="Proteomes" id="UP001175227"/>
    </source>
</evidence>